<dbReference type="Pfam" id="PF00534">
    <property type="entry name" value="Glycos_transf_1"/>
    <property type="match status" value="1"/>
</dbReference>
<dbReference type="PANTHER" id="PTHR46401">
    <property type="entry name" value="GLYCOSYLTRANSFERASE WBBK-RELATED"/>
    <property type="match status" value="1"/>
</dbReference>
<evidence type="ECO:0000313" key="5">
    <source>
        <dbReference type="Proteomes" id="UP000239800"/>
    </source>
</evidence>
<dbReference type="Gene3D" id="3.40.50.2000">
    <property type="entry name" value="Glycogen Phosphorylase B"/>
    <property type="match status" value="2"/>
</dbReference>
<keyword evidence="1" id="KW-0808">Transferase</keyword>
<keyword evidence="5" id="KW-1185">Reference proteome</keyword>
<feature type="domain" description="Glycosyltransferase subfamily 4-like N-terminal" evidence="3">
    <location>
        <begin position="17"/>
        <end position="179"/>
    </location>
</feature>
<evidence type="ECO:0000313" key="4">
    <source>
        <dbReference type="EMBL" id="PQB05085.1"/>
    </source>
</evidence>
<reference evidence="4 5" key="1">
    <citation type="submission" date="2016-11" db="EMBL/GenBank/DDBJ databases">
        <title>Trade-off between light-utilization and light-protection in marine flavobacteria.</title>
        <authorList>
            <person name="Kumagai Y."/>
        </authorList>
    </citation>
    <scope>NUCLEOTIDE SEQUENCE [LARGE SCALE GENOMIC DNA]</scope>
    <source>
        <strain evidence="4 5">NBRC 107741</strain>
    </source>
</reference>
<dbReference type="Proteomes" id="UP000239800">
    <property type="component" value="Unassembled WGS sequence"/>
</dbReference>
<dbReference type="InterPro" id="IPR001296">
    <property type="entry name" value="Glyco_trans_1"/>
</dbReference>
<organism evidence="4 5">
    <name type="scientific">Aureitalea marina</name>
    <dbReference type="NCBI Taxonomy" id="930804"/>
    <lineage>
        <taxon>Bacteria</taxon>
        <taxon>Pseudomonadati</taxon>
        <taxon>Bacteroidota</taxon>
        <taxon>Flavobacteriia</taxon>
        <taxon>Flavobacteriales</taxon>
        <taxon>Flavobacteriaceae</taxon>
        <taxon>Aureitalea</taxon>
    </lineage>
</organism>
<dbReference type="CDD" id="cd03809">
    <property type="entry name" value="GT4_MtfB-like"/>
    <property type="match status" value="1"/>
</dbReference>
<dbReference type="GO" id="GO:0009103">
    <property type="term" value="P:lipopolysaccharide biosynthetic process"/>
    <property type="evidence" value="ECO:0007669"/>
    <property type="project" value="TreeGrafter"/>
</dbReference>
<dbReference type="OrthoDB" id="9801609at2"/>
<dbReference type="RefSeq" id="WP_104813016.1">
    <property type="nucleotide sequence ID" value="NZ_MQUB01000001.1"/>
</dbReference>
<dbReference type="SUPFAM" id="SSF53756">
    <property type="entry name" value="UDP-Glycosyltransferase/glycogen phosphorylase"/>
    <property type="match status" value="1"/>
</dbReference>
<sequence>MRIGIEAQRLFRPEKHGMDRAVLELIKQLQQLDTVNDYFIFVRSDQDRGVIQETANFTIVEMSGSYPVWEQIKLPKLAKQYQLDLLHCTSNTAPVCSSTPLITTIHDIIYLEGNLTDILKGKATTYQKAGNLYRRLVVPTVAKKSEALITVSHYEKQNMSAYFGTQQANKLHAIHNGVSQQFQIQQDLEKLQAVREKYKLPSQYLLHFGSMDPRKNTRRVLEAFVLYTKAVDPTTNLVLLSYSQEALIANLQILEAEDLLQQITLPGYIDDQDLAAIYQDAVLFLFPSLREGFGIPIIEAMACGVPVITSNTSSMPEVAGQAAHLVDPTKVSEIVKGMLEILGDNNYRNSLIERGNRRHLEFSWEAMAQQVLQMYKSILNPTKKNPL</sequence>
<dbReference type="Pfam" id="PF13439">
    <property type="entry name" value="Glyco_transf_4"/>
    <property type="match status" value="1"/>
</dbReference>
<dbReference type="FunFam" id="3.40.50.2000:FF:000119">
    <property type="entry name" value="Glycosyl transferase group 1"/>
    <property type="match status" value="1"/>
</dbReference>
<feature type="domain" description="Glycosyl transferase family 1" evidence="2">
    <location>
        <begin position="202"/>
        <end position="357"/>
    </location>
</feature>
<proteinExistence type="predicted"/>
<gene>
    <name evidence="4" type="ORF">BST85_09405</name>
</gene>
<protein>
    <recommendedName>
        <fullName evidence="6">Group 1 glycosyl transferase</fullName>
    </recommendedName>
</protein>
<dbReference type="AlphaFoldDB" id="A0A2S7KR36"/>
<dbReference type="EMBL" id="MQUB01000001">
    <property type="protein sequence ID" value="PQB05085.1"/>
    <property type="molecule type" value="Genomic_DNA"/>
</dbReference>
<evidence type="ECO:0000259" key="3">
    <source>
        <dbReference type="Pfam" id="PF13439"/>
    </source>
</evidence>
<dbReference type="PANTHER" id="PTHR46401:SF2">
    <property type="entry name" value="GLYCOSYLTRANSFERASE WBBK-RELATED"/>
    <property type="match status" value="1"/>
</dbReference>
<dbReference type="InterPro" id="IPR028098">
    <property type="entry name" value="Glyco_trans_4-like_N"/>
</dbReference>
<dbReference type="GO" id="GO:0016757">
    <property type="term" value="F:glycosyltransferase activity"/>
    <property type="evidence" value="ECO:0007669"/>
    <property type="project" value="InterPro"/>
</dbReference>
<name>A0A2S7KR36_9FLAO</name>
<evidence type="ECO:0008006" key="6">
    <source>
        <dbReference type="Google" id="ProtNLM"/>
    </source>
</evidence>
<comment type="caution">
    <text evidence="4">The sequence shown here is derived from an EMBL/GenBank/DDBJ whole genome shotgun (WGS) entry which is preliminary data.</text>
</comment>
<accession>A0A2S7KR36</accession>
<evidence type="ECO:0000256" key="1">
    <source>
        <dbReference type="ARBA" id="ARBA00022679"/>
    </source>
</evidence>
<evidence type="ECO:0000259" key="2">
    <source>
        <dbReference type="Pfam" id="PF00534"/>
    </source>
</evidence>